<keyword evidence="3" id="KW-0808">Transferase</keyword>
<evidence type="ECO:0000259" key="12">
    <source>
        <dbReference type="SMART" id="SM00482"/>
    </source>
</evidence>
<dbReference type="FunFam" id="1.10.150.20:FF:000002">
    <property type="entry name" value="DNA polymerase I"/>
    <property type="match status" value="1"/>
</dbReference>
<protein>
    <recommendedName>
        <fullName evidence="2">DNA-directed DNA polymerase</fullName>
        <ecNumber evidence="2">2.7.7.7</ecNumber>
    </recommendedName>
</protein>
<dbReference type="SMART" id="SM00482">
    <property type="entry name" value="POLAc"/>
    <property type="match status" value="1"/>
</dbReference>
<dbReference type="EMBL" id="MHOH01000009">
    <property type="protein sequence ID" value="OGZ60993.1"/>
    <property type="molecule type" value="Genomic_DNA"/>
</dbReference>
<dbReference type="SUPFAM" id="SSF56672">
    <property type="entry name" value="DNA/RNA polymerases"/>
    <property type="match status" value="1"/>
</dbReference>
<dbReference type="GO" id="GO:0006261">
    <property type="term" value="P:DNA-templated DNA replication"/>
    <property type="evidence" value="ECO:0007669"/>
    <property type="project" value="InterPro"/>
</dbReference>
<dbReference type="SMART" id="SM00279">
    <property type="entry name" value="HhH2"/>
    <property type="match status" value="1"/>
</dbReference>
<dbReference type="CDD" id="cd09859">
    <property type="entry name" value="PIN_53EXO"/>
    <property type="match status" value="1"/>
</dbReference>
<dbReference type="SUPFAM" id="SSF47807">
    <property type="entry name" value="5' to 3' exonuclease, C-terminal subdomain"/>
    <property type="match status" value="1"/>
</dbReference>
<evidence type="ECO:0000313" key="13">
    <source>
        <dbReference type="EMBL" id="OGZ60993.1"/>
    </source>
</evidence>
<dbReference type="InterPro" id="IPR020045">
    <property type="entry name" value="DNA_polI_H3TH"/>
</dbReference>
<comment type="catalytic activity">
    <reaction evidence="10">
        <text>DNA(n) + a 2'-deoxyribonucleoside 5'-triphosphate = DNA(n+1) + diphosphate</text>
        <dbReference type="Rhea" id="RHEA:22508"/>
        <dbReference type="Rhea" id="RHEA-COMP:17339"/>
        <dbReference type="Rhea" id="RHEA-COMP:17340"/>
        <dbReference type="ChEBI" id="CHEBI:33019"/>
        <dbReference type="ChEBI" id="CHEBI:61560"/>
        <dbReference type="ChEBI" id="CHEBI:173112"/>
        <dbReference type="EC" id="2.7.7.7"/>
    </reaction>
</comment>
<gene>
    <name evidence="13" type="ORF">A2919_00630</name>
</gene>
<evidence type="ECO:0000256" key="3">
    <source>
        <dbReference type="ARBA" id="ARBA00022679"/>
    </source>
</evidence>
<keyword evidence="4" id="KW-0548">Nucleotidyltransferase</keyword>
<dbReference type="FunFam" id="1.10.150.20:FF:000003">
    <property type="entry name" value="DNA polymerase I"/>
    <property type="match status" value="1"/>
</dbReference>
<dbReference type="Gene3D" id="1.10.150.20">
    <property type="entry name" value="5' to 3' exonuclease, C-terminal subdomain"/>
    <property type="match status" value="2"/>
</dbReference>
<sequence length="740" mass="83582">MDKNKEKIFLLIDANSIFHRAYHALPRFKTKKGELTNAVYGFALILMKALKELKPQYVAAAFDVEGPTFRDVEYEEYKGTREKAPDELYAQIPRIKEVLSAFSIPIYEKQGFEADDIIGTVSKLVEEKGKDIKIIIVSGDLDTLQLVSEHTKVYTMKKSVQDTVLYGVAAVEERFGLIPEQLADYKGLRGDPSDNIIGVPGVGEKTAAALLKRYGNLDDMYGSIESEKPDIISERIYGILKENKEQAFFSRMLATIRRDVKIKFSLNDARWGGFQPEDAKRLFRELEFNRLLDGLKELEGFEGPDPQDIGDGKSSRSQNMLRDVLDARDAGILSEKIFGIEKELVPVILKMEQKGIKIDKNSLARLRKKLEKKLGDIEEKIYKEAGLKFNINSSQQLSEVLFEKLGMDPKGLRKTPGKKISIAASELEKLRGQHPVVDLVFEQREIQKLLSTYVIPLPDLADAGGRIHTVFDPFGASTGRLSSKNPNLQNIPIRGEFASDIRRSFIPEKGNRFMACDYSQMELRIAAHLANDKNMIDVFRRDEDIHVHTAALVFGVKEKEVTSEMRYRAKALNFGIIYGIGPKAFAESAQISFDEAKKFIQRYLEVFRGVAEYMEETKQKAHELGYAETLFGRKRFLTDLSSPNPMLRAMAERAAINMPVQGTAADIVKMAMVKADSELKGIDLLLQIHDELLWEGPDDKIRENITKAKHILENVAEMSVPIKVDCKVGDNWGELKPYEA</sequence>
<dbReference type="Gene3D" id="1.20.1060.10">
    <property type="entry name" value="Taq DNA Polymerase, Chain T, domain 4"/>
    <property type="match status" value="1"/>
</dbReference>
<evidence type="ECO:0000256" key="10">
    <source>
        <dbReference type="ARBA" id="ARBA00049244"/>
    </source>
</evidence>
<keyword evidence="5" id="KW-0235">DNA replication</keyword>
<evidence type="ECO:0000256" key="7">
    <source>
        <dbReference type="ARBA" id="ARBA00022932"/>
    </source>
</evidence>
<dbReference type="InterPro" id="IPR020046">
    <property type="entry name" value="5-3_exonucl_a-hlix_arch_N"/>
</dbReference>
<dbReference type="InterPro" id="IPR029060">
    <property type="entry name" value="PIN-like_dom_sf"/>
</dbReference>
<dbReference type="PANTHER" id="PTHR10133:SF27">
    <property type="entry name" value="DNA POLYMERASE NU"/>
    <property type="match status" value="1"/>
</dbReference>
<dbReference type="Proteomes" id="UP000178835">
    <property type="component" value="Unassembled WGS sequence"/>
</dbReference>
<proteinExistence type="inferred from homology"/>
<dbReference type="FunFam" id="1.20.1060.10:FF:000001">
    <property type="entry name" value="DNA polymerase I"/>
    <property type="match status" value="1"/>
</dbReference>
<evidence type="ECO:0000256" key="5">
    <source>
        <dbReference type="ARBA" id="ARBA00022705"/>
    </source>
</evidence>
<comment type="caution">
    <text evidence="13">The sequence shown here is derived from an EMBL/GenBank/DDBJ whole genome shotgun (WGS) entry which is preliminary data.</text>
</comment>
<keyword evidence="7" id="KW-0239">DNA-directed DNA polymerase</keyword>
<dbReference type="GO" id="GO:0008409">
    <property type="term" value="F:5'-3' exonuclease activity"/>
    <property type="evidence" value="ECO:0007669"/>
    <property type="project" value="InterPro"/>
</dbReference>
<dbReference type="AlphaFoldDB" id="A0A1G2HEU6"/>
<dbReference type="Gene3D" id="3.40.50.1010">
    <property type="entry name" value="5'-nuclease"/>
    <property type="match status" value="1"/>
</dbReference>
<dbReference type="PANTHER" id="PTHR10133">
    <property type="entry name" value="DNA POLYMERASE I"/>
    <property type="match status" value="1"/>
</dbReference>
<dbReference type="PRINTS" id="PR00868">
    <property type="entry name" value="DNAPOLI"/>
</dbReference>
<dbReference type="Pfam" id="PF02739">
    <property type="entry name" value="5_3_exonuc_N"/>
    <property type="match status" value="1"/>
</dbReference>
<evidence type="ECO:0000256" key="1">
    <source>
        <dbReference type="ARBA" id="ARBA00007705"/>
    </source>
</evidence>
<evidence type="ECO:0000256" key="2">
    <source>
        <dbReference type="ARBA" id="ARBA00012417"/>
    </source>
</evidence>
<dbReference type="Pfam" id="PF01367">
    <property type="entry name" value="5_3_exonuc"/>
    <property type="match status" value="1"/>
</dbReference>
<evidence type="ECO:0000256" key="8">
    <source>
        <dbReference type="ARBA" id="ARBA00023125"/>
    </source>
</evidence>
<name>A0A1G2HEU6_9BACT</name>
<feature type="domain" description="DNA-directed DNA polymerase family A palm" evidence="12">
    <location>
        <begin position="498"/>
        <end position="700"/>
    </location>
</feature>
<dbReference type="GO" id="GO:0006302">
    <property type="term" value="P:double-strand break repair"/>
    <property type="evidence" value="ECO:0007669"/>
    <property type="project" value="TreeGrafter"/>
</dbReference>
<dbReference type="CDD" id="cd09898">
    <property type="entry name" value="H3TH_53EXO"/>
    <property type="match status" value="1"/>
</dbReference>
<evidence type="ECO:0000259" key="11">
    <source>
        <dbReference type="SMART" id="SM00475"/>
    </source>
</evidence>
<dbReference type="EC" id="2.7.7.7" evidence="2"/>
<evidence type="ECO:0000256" key="6">
    <source>
        <dbReference type="ARBA" id="ARBA00022763"/>
    </source>
</evidence>
<dbReference type="Gene3D" id="3.30.70.370">
    <property type="match status" value="1"/>
</dbReference>
<dbReference type="InterPro" id="IPR002421">
    <property type="entry name" value="5-3_exonuclease"/>
</dbReference>
<dbReference type="Pfam" id="PF00476">
    <property type="entry name" value="DNA_pol_A"/>
    <property type="match status" value="1"/>
</dbReference>
<dbReference type="InterPro" id="IPR043502">
    <property type="entry name" value="DNA/RNA_pol_sf"/>
</dbReference>
<dbReference type="GO" id="GO:0003677">
    <property type="term" value="F:DNA binding"/>
    <property type="evidence" value="ECO:0007669"/>
    <property type="project" value="UniProtKB-KW"/>
</dbReference>
<evidence type="ECO:0000313" key="14">
    <source>
        <dbReference type="Proteomes" id="UP000178835"/>
    </source>
</evidence>
<feature type="domain" description="5'-3' exonuclease" evidence="11">
    <location>
        <begin position="4"/>
        <end position="272"/>
    </location>
</feature>
<dbReference type="InterPro" id="IPR036279">
    <property type="entry name" value="5-3_exonuclease_C_sf"/>
</dbReference>
<dbReference type="InterPro" id="IPR002298">
    <property type="entry name" value="DNA_polymerase_A"/>
</dbReference>
<dbReference type="InterPro" id="IPR001098">
    <property type="entry name" value="DNA-dir_DNA_pol_A_palm_dom"/>
</dbReference>
<keyword evidence="9" id="KW-0234">DNA repair</keyword>
<dbReference type="SUPFAM" id="SSF88723">
    <property type="entry name" value="PIN domain-like"/>
    <property type="match status" value="1"/>
</dbReference>
<dbReference type="CDD" id="cd08637">
    <property type="entry name" value="DNA_pol_A_pol_I_C"/>
    <property type="match status" value="1"/>
</dbReference>
<reference evidence="13 14" key="1">
    <citation type="journal article" date="2016" name="Nat. Commun.">
        <title>Thousands of microbial genomes shed light on interconnected biogeochemical processes in an aquifer system.</title>
        <authorList>
            <person name="Anantharaman K."/>
            <person name="Brown C.T."/>
            <person name="Hug L.A."/>
            <person name="Sharon I."/>
            <person name="Castelle C.J."/>
            <person name="Probst A.J."/>
            <person name="Thomas B.C."/>
            <person name="Singh A."/>
            <person name="Wilkins M.J."/>
            <person name="Karaoz U."/>
            <person name="Brodie E.L."/>
            <person name="Williams K.H."/>
            <person name="Hubbard S.S."/>
            <person name="Banfield J.F."/>
        </authorList>
    </citation>
    <scope>NUCLEOTIDE SEQUENCE [LARGE SCALE GENOMIC DNA]</scope>
</reference>
<keyword evidence="8" id="KW-0238">DNA-binding</keyword>
<evidence type="ECO:0000256" key="9">
    <source>
        <dbReference type="ARBA" id="ARBA00023204"/>
    </source>
</evidence>
<accession>A0A1G2HEU6</accession>
<organism evidence="13 14">
    <name type="scientific">Candidatus Spechtbacteria bacterium RIFCSPLOWO2_01_FULL_43_12</name>
    <dbReference type="NCBI Taxonomy" id="1802162"/>
    <lineage>
        <taxon>Bacteria</taxon>
        <taxon>Candidatus Spechtiibacteriota</taxon>
    </lineage>
</organism>
<comment type="similarity">
    <text evidence="1">Belongs to the DNA polymerase type-A family.</text>
</comment>
<evidence type="ECO:0000256" key="4">
    <source>
        <dbReference type="ARBA" id="ARBA00022695"/>
    </source>
</evidence>
<dbReference type="InterPro" id="IPR008918">
    <property type="entry name" value="HhH2"/>
</dbReference>
<dbReference type="GO" id="GO:0003887">
    <property type="term" value="F:DNA-directed DNA polymerase activity"/>
    <property type="evidence" value="ECO:0007669"/>
    <property type="project" value="UniProtKB-KW"/>
</dbReference>
<keyword evidence="6" id="KW-0227">DNA damage</keyword>
<dbReference type="SMART" id="SM00475">
    <property type="entry name" value="53EXOc"/>
    <property type="match status" value="1"/>
</dbReference>